<dbReference type="Gene3D" id="3.40.50.300">
    <property type="entry name" value="P-loop containing nucleotide triphosphate hydrolases"/>
    <property type="match status" value="1"/>
</dbReference>
<dbReference type="SUPFAM" id="SSF53795">
    <property type="entry name" value="PEP carboxykinase-like"/>
    <property type="match status" value="1"/>
</dbReference>
<sequence>MGPFTFAVATDNAAVAADLQRIYQHVALPARPDFVDFDLSVRTRLPWRRFIKPQVDFFRNEQRPFKPLPRDQGYAMLEWGMNWCVANHAHQYLIVHAGVVERNGKAIVMPAVQGAGKSTLTAALAYSGWRLFSDELALLGLADAQVHPFPRAINLKNDAVGIIADFIGGGVFSRTAHDTSKGSVALLQPPVDSLRAMRTPAPPAVVVFPSYVPGSGVRLTSLPRPAAFEEVIGHCFNYHLLGLEAFELLYGMFSRCECYRLEYSDFALADAALTELVA</sequence>
<dbReference type="NCBIfam" id="TIGR04352">
    <property type="entry name" value="HprK_rel_A"/>
    <property type="match status" value="1"/>
</dbReference>
<dbReference type="Proteomes" id="UP000477680">
    <property type="component" value="Chromosome"/>
</dbReference>
<name>A0A6C0UBQ5_9GAMM</name>
<evidence type="ECO:0000313" key="2">
    <source>
        <dbReference type="Proteomes" id="UP000477680"/>
    </source>
</evidence>
<accession>A0A6C0UBQ5</accession>
<proteinExistence type="predicted"/>
<dbReference type="KEGG" id="kim:G3T16_04325"/>
<keyword evidence="2" id="KW-1185">Reference proteome</keyword>
<gene>
    <name evidence="1" type="ORF">G3T16_04325</name>
</gene>
<organism evidence="1 2">
    <name type="scientific">Kineobactrum salinum</name>
    <dbReference type="NCBI Taxonomy" id="2708301"/>
    <lineage>
        <taxon>Bacteria</taxon>
        <taxon>Pseudomonadati</taxon>
        <taxon>Pseudomonadota</taxon>
        <taxon>Gammaproteobacteria</taxon>
        <taxon>Cellvibrionales</taxon>
        <taxon>Halieaceae</taxon>
        <taxon>Kineobactrum</taxon>
    </lineage>
</organism>
<dbReference type="AlphaFoldDB" id="A0A6C0UBQ5"/>
<dbReference type="EMBL" id="CP048711">
    <property type="protein sequence ID" value="QIB67534.1"/>
    <property type="molecule type" value="Genomic_DNA"/>
</dbReference>
<dbReference type="GO" id="GO:0016301">
    <property type="term" value="F:kinase activity"/>
    <property type="evidence" value="ECO:0007669"/>
    <property type="project" value="UniProtKB-KW"/>
</dbReference>
<reference evidence="1 2" key="1">
    <citation type="submission" date="2020-02" db="EMBL/GenBank/DDBJ databases">
        <title>Genome sequencing for Kineobactrum sp. M2.</title>
        <authorList>
            <person name="Park S.-J."/>
        </authorList>
    </citation>
    <scope>NUCLEOTIDE SEQUENCE [LARGE SCALE GENOMIC DNA]</scope>
    <source>
        <strain evidence="1 2">M2</strain>
    </source>
</reference>
<keyword evidence="1" id="KW-0808">Transferase</keyword>
<keyword evidence="1" id="KW-0418">Kinase</keyword>
<dbReference type="InterPro" id="IPR027600">
    <property type="entry name" value="HprK-rel_A"/>
</dbReference>
<evidence type="ECO:0000313" key="1">
    <source>
        <dbReference type="EMBL" id="QIB67534.1"/>
    </source>
</evidence>
<protein>
    <submittedName>
        <fullName evidence="1">HprK-related kinase A</fullName>
    </submittedName>
</protein>
<dbReference type="InterPro" id="IPR027417">
    <property type="entry name" value="P-loop_NTPase"/>
</dbReference>